<dbReference type="GO" id="GO:0005768">
    <property type="term" value="C:endosome"/>
    <property type="evidence" value="ECO:0007669"/>
    <property type="project" value="TreeGrafter"/>
</dbReference>
<dbReference type="EMBL" id="WUAV01000002">
    <property type="protein sequence ID" value="KAF1766694.1"/>
    <property type="molecule type" value="Genomic_DNA"/>
</dbReference>
<comment type="caution">
    <text evidence="3">The sequence shown here is derived from an EMBL/GenBank/DDBJ whole genome shotgun (WGS) entry which is preliminary data.</text>
</comment>
<dbReference type="KEGG" id="crq:GCK72_006652"/>
<evidence type="ECO:0000259" key="2">
    <source>
        <dbReference type="Pfam" id="PF14746"/>
    </source>
</evidence>
<evidence type="ECO:0000313" key="4">
    <source>
        <dbReference type="Proteomes" id="UP000483820"/>
    </source>
</evidence>
<reference evidence="3 4" key="1">
    <citation type="submission" date="2019-12" db="EMBL/GenBank/DDBJ databases">
        <title>Chromosome-level assembly of the Caenorhabditis remanei genome.</title>
        <authorList>
            <person name="Teterina A.A."/>
            <person name="Willis J.H."/>
            <person name="Phillips P.C."/>
        </authorList>
    </citation>
    <scope>NUCLEOTIDE SEQUENCE [LARGE SCALE GENOMIC DNA]</scope>
    <source>
        <strain evidence="3 4">PX506</strain>
        <tissue evidence="3">Whole organism</tissue>
    </source>
</reference>
<dbReference type="PANTHER" id="PTHR31409:SF0">
    <property type="entry name" value="WASH COMPLEX SUBUNIT 4"/>
    <property type="match status" value="1"/>
</dbReference>
<accession>A0A6A5HJC8</accession>
<dbReference type="Proteomes" id="UP000483820">
    <property type="component" value="Chromosome II"/>
</dbReference>
<proteinExistence type="predicted"/>
<dbReference type="AlphaFoldDB" id="A0A6A5HJC8"/>
<dbReference type="Pfam" id="PF14746">
    <property type="entry name" value="WASH-7_C"/>
    <property type="match status" value="1"/>
</dbReference>
<organism evidence="3 4">
    <name type="scientific">Caenorhabditis remanei</name>
    <name type="common">Caenorhabditis vulgaris</name>
    <dbReference type="NCBI Taxonomy" id="31234"/>
    <lineage>
        <taxon>Eukaryota</taxon>
        <taxon>Metazoa</taxon>
        <taxon>Ecdysozoa</taxon>
        <taxon>Nematoda</taxon>
        <taxon>Chromadorea</taxon>
        <taxon>Rhabditida</taxon>
        <taxon>Rhabditina</taxon>
        <taxon>Rhabditomorpha</taxon>
        <taxon>Rhabditoidea</taxon>
        <taxon>Rhabditidae</taxon>
        <taxon>Peloderinae</taxon>
        <taxon>Caenorhabditis</taxon>
    </lineage>
</organism>
<gene>
    <name evidence="3" type="ORF">GCK72_006652</name>
</gene>
<dbReference type="GO" id="GO:0071203">
    <property type="term" value="C:WASH complex"/>
    <property type="evidence" value="ECO:0007669"/>
    <property type="project" value="InterPro"/>
</dbReference>
<dbReference type="Pfam" id="PF14744">
    <property type="entry name" value="WASH-7_mid"/>
    <property type="match status" value="1"/>
</dbReference>
<sequence>MTTNEGEPTASQAMEAKEAVRKEQQDLMDELTEFDHITRFFKNKCFAFADEADQTAAISSLINCEDKFVEAYMVTVGKVYQESRKRVYAHYRNVKHMYLFLTAEESLLDSDGHRINSLVAFIGVMYNTLLKLRSDALTLCEAIRQIKTSQSSSFFPLHGSASFQKVWMHIAEIMYQFSAVDQLASLYPQLGNKFSEFQTKIKKLFDSDFTPEEKKLYEEGAKAQEDAQSMILKGNCFRTLYESAGGDMDNSINFANEMKEAILEMLNNWEKGYNQGKSDSRFFCGISAITVYYYHHFSNYVDQSLIRKVVQASKKIVYYRMLGEELFIPMEFLRREISNPKIFDAKNEKYVKQLVEEARDLGKDNEDGILKEIKDYCGYALIWMAEFKQKKREQMESINKLPQWGLDVAELFLKCIRIMETITRNIYLLIRSKREQDFHRIALEPKCSWAILTAIETVKKLEGFVLDNWNTVEEGAFLARQQWRKHMLRILGDARKSYTSSKSKNISTIESTTKRSFYHIAEAQCVNEMIASRNVVLSLAYEIGKLETHVSNTDRKQVHDLMSRLETFNSPRHLLEKASYTGLLLSHSWLPLMYFDTLIHRKPDLEGIEAFCCALGGFIEGAKLTGQTVSLLTKLRETVMTTIITKMAAQIDLDLRILGNSHLAIGTIEQSDVPDEEMAYIGYLIKTVKRFQVGTTIVPITESLRIWLENHWYSMGILAPKDAQVYSKMQQIAKFKYGLVLLDADLPQTGVDESLILLDLLQNFPRFVTNYGFFSQGYMFMEKASDSKRLHCIRMVDLKNALLQHGVGILPTAVNAAYQLIRNKIQTFLSFLAEDTVRYQIQKHLHEMEANKSSSDGRRRAHYKVSWAASVLKNLAKQNLTLGGVVSLGPSGTENGTEQTPSEVVFTYFDKFRLIITQIGNAISLVRMLCQAARENQYTREDLFPAIKKHMEDLESISRGLIHTGRRAAPINITRLHATYRLGLVKEMFERVSEHRNYTKMMCVEFKTLLNKSKLPEDRIDVLDYFHGVIPALTLSHVNYMMTHENRVKKTFALKGHKDLLVADDGFAAGIAFLLHVLDGWDAYFKLNWFDSYTLVKEHEIKVQSEHREYTQAVQMKMERLQAELRILTNFKMNFGIQHTIFTMN</sequence>
<dbReference type="PANTHER" id="PTHR31409">
    <property type="entry name" value="WASH COMPLEX SUBUNIT 4"/>
    <property type="match status" value="1"/>
</dbReference>
<dbReference type="CTD" id="9818708"/>
<dbReference type="InterPro" id="IPR028283">
    <property type="entry name" value="WASH-7_C"/>
</dbReference>
<name>A0A6A5HJC8_CAERE</name>
<feature type="domain" description="WASH complex subunit 7 central" evidence="1">
    <location>
        <begin position="584"/>
        <end position="946"/>
    </location>
</feature>
<dbReference type="InterPro" id="IPR027307">
    <property type="entry name" value="WASH7"/>
</dbReference>
<evidence type="ECO:0000313" key="3">
    <source>
        <dbReference type="EMBL" id="KAF1766694.1"/>
    </source>
</evidence>
<dbReference type="InterPro" id="IPR028282">
    <property type="entry name" value="WASH-7_central"/>
</dbReference>
<dbReference type="GeneID" id="9818708"/>
<protein>
    <submittedName>
        <fullName evidence="3">Uncharacterized protein</fullName>
    </submittedName>
</protein>
<evidence type="ECO:0000259" key="1">
    <source>
        <dbReference type="Pfam" id="PF14744"/>
    </source>
</evidence>
<dbReference type="GO" id="GO:0016197">
    <property type="term" value="P:endosomal transport"/>
    <property type="evidence" value="ECO:0007669"/>
    <property type="project" value="TreeGrafter"/>
</dbReference>
<feature type="domain" description="WASH complex subunit 7 C-terminal" evidence="2">
    <location>
        <begin position="984"/>
        <end position="1127"/>
    </location>
</feature>
<dbReference type="GO" id="GO:0007032">
    <property type="term" value="P:endosome organization"/>
    <property type="evidence" value="ECO:0007669"/>
    <property type="project" value="TreeGrafter"/>
</dbReference>
<dbReference type="RefSeq" id="XP_053589916.1">
    <property type="nucleotide sequence ID" value="XM_053725722.1"/>
</dbReference>